<accession>A0A8B9CEV9</accession>
<sequence length="133" mass="15135">MTGQKGNGFKLKEGRFRLEVRRKFFTQRVVRHCNRLLREAVDAPSLEGERVGRKTLWIIAGNPLEAWVCRDSVNAAAPQNKLKRKGTSCSRLAKAVLTPGRKPRCFGSLKCSLLLSQEHILREPLFLSFLFII</sequence>
<reference evidence="1" key="1">
    <citation type="submission" date="2025-08" db="UniProtKB">
        <authorList>
            <consortium name="Ensembl"/>
        </authorList>
    </citation>
    <scope>IDENTIFICATION</scope>
</reference>
<organism evidence="1 2">
    <name type="scientific">Anser brachyrhynchus</name>
    <name type="common">Pink-footed goose</name>
    <dbReference type="NCBI Taxonomy" id="132585"/>
    <lineage>
        <taxon>Eukaryota</taxon>
        <taxon>Metazoa</taxon>
        <taxon>Chordata</taxon>
        <taxon>Craniata</taxon>
        <taxon>Vertebrata</taxon>
        <taxon>Euteleostomi</taxon>
        <taxon>Archelosauria</taxon>
        <taxon>Archosauria</taxon>
        <taxon>Dinosauria</taxon>
        <taxon>Saurischia</taxon>
        <taxon>Theropoda</taxon>
        <taxon>Coelurosauria</taxon>
        <taxon>Aves</taxon>
        <taxon>Neognathae</taxon>
        <taxon>Galloanserae</taxon>
        <taxon>Anseriformes</taxon>
        <taxon>Anatidae</taxon>
        <taxon>Anserinae</taxon>
        <taxon>Anser</taxon>
    </lineage>
</organism>
<keyword evidence="2" id="KW-1185">Reference proteome</keyword>
<dbReference type="Proteomes" id="UP000694426">
    <property type="component" value="Unplaced"/>
</dbReference>
<proteinExistence type="predicted"/>
<name>A0A8B9CEV9_9AVES</name>
<dbReference type="AlphaFoldDB" id="A0A8B9CEV9"/>
<reference evidence="1" key="2">
    <citation type="submission" date="2025-09" db="UniProtKB">
        <authorList>
            <consortium name="Ensembl"/>
        </authorList>
    </citation>
    <scope>IDENTIFICATION</scope>
</reference>
<evidence type="ECO:0000313" key="1">
    <source>
        <dbReference type="Ensembl" id="ENSABRP00000018701.1"/>
    </source>
</evidence>
<dbReference type="Ensembl" id="ENSABRT00000026394.1">
    <property type="protein sequence ID" value="ENSABRP00000018701.1"/>
    <property type="gene ID" value="ENSABRG00000016095.1"/>
</dbReference>
<evidence type="ECO:0000313" key="2">
    <source>
        <dbReference type="Proteomes" id="UP000694426"/>
    </source>
</evidence>
<protein>
    <submittedName>
        <fullName evidence="1">Uncharacterized protein</fullName>
    </submittedName>
</protein>